<dbReference type="EMBL" id="AZIL01000126">
    <property type="protein sequence ID" value="EWM29603.1"/>
    <property type="molecule type" value="Genomic_DNA"/>
</dbReference>
<organism evidence="1 2">
    <name type="scientific">Nannochloropsis gaditana</name>
    <dbReference type="NCBI Taxonomy" id="72520"/>
    <lineage>
        <taxon>Eukaryota</taxon>
        <taxon>Sar</taxon>
        <taxon>Stramenopiles</taxon>
        <taxon>Ochrophyta</taxon>
        <taxon>Eustigmatophyceae</taxon>
        <taxon>Eustigmatales</taxon>
        <taxon>Monodopsidaceae</taxon>
        <taxon>Nannochloropsis</taxon>
    </lineage>
</organism>
<sequence>MLKKARRCSVFYFSFLEQAHGRVTEKSRTATLLVDREISHHAHDIHTILLKTCSNSLYDVASGVTRLQEAIFFANSTKQNLTPPHTLAGKILTYLLSSRACVGLKKDFFDGRDAPSTAQGEAR</sequence>
<gene>
    <name evidence="1" type="ORF">Naga_100006g60</name>
</gene>
<evidence type="ECO:0000313" key="1">
    <source>
        <dbReference type="EMBL" id="EWM29603.1"/>
    </source>
</evidence>
<comment type="caution">
    <text evidence="1">The sequence shown here is derived from an EMBL/GenBank/DDBJ whole genome shotgun (WGS) entry which is preliminary data.</text>
</comment>
<protein>
    <submittedName>
        <fullName evidence="1">Uncharacterized protein</fullName>
    </submittedName>
</protein>
<name>W7U1D4_9STRA</name>
<dbReference type="Proteomes" id="UP000019335">
    <property type="component" value="Chromosome 2"/>
</dbReference>
<dbReference type="AlphaFoldDB" id="W7U1D4"/>
<proteinExistence type="predicted"/>
<reference evidence="1 2" key="1">
    <citation type="journal article" date="2014" name="Mol. Plant">
        <title>Chromosome Scale Genome Assembly and Transcriptome Profiling of Nannochloropsis gaditana in Nitrogen Depletion.</title>
        <authorList>
            <person name="Corteggiani Carpinelli E."/>
            <person name="Telatin A."/>
            <person name="Vitulo N."/>
            <person name="Forcato C."/>
            <person name="D'Angelo M."/>
            <person name="Schiavon R."/>
            <person name="Vezzi A."/>
            <person name="Giacometti G.M."/>
            <person name="Morosinotto T."/>
            <person name="Valle G."/>
        </authorList>
    </citation>
    <scope>NUCLEOTIDE SEQUENCE [LARGE SCALE GENOMIC DNA]</scope>
    <source>
        <strain evidence="1 2">B-31</strain>
    </source>
</reference>
<keyword evidence="2" id="KW-1185">Reference proteome</keyword>
<evidence type="ECO:0000313" key="2">
    <source>
        <dbReference type="Proteomes" id="UP000019335"/>
    </source>
</evidence>
<accession>W7U1D4</accession>